<evidence type="ECO:0000256" key="8">
    <source>
        <dbReference type="SAM" id="MobiDB-lite"/>
    </source>
</evidence>
<dbReference type="Gene3D" id="1.10.510.10">
    <property type="entry name" value="Transferase(Phosphotransferase) domain 1"/>
    <property type="match status" value="1"/>
</dbReference>
<dbReference type="PANTHER" id="PTHR45646">
    <property type="entry name" value="SERINE/THREONINE-PROTEIN KINASE DOA-RELATED"/>
    <property type="match status" value="1"/>
</dbReference>
<dbReference type="SUPFAM" id="SSF56112">
    <property type="entry name" value="Protein kinase-like (PK-like)"/>
    <property type="match status" value="1"/>
</dbReference>
<comment type="caution">
    <text evidence="10">The sequence shown here is derived from an EMBL/GenBank/DDBJ whole genome shotgun (WGS) entry which is preliminary data.</text>
</comment>
<evidence type="ECO:0000256" key="1">
    <source>
        <dbReference type="ARBA" id="ARBA00022527"/>
    </source>
</evidence>
<feature type="compositionally biased region" description="Basic and acidic residues" evidence="8">
    <location>
        <begin position="173"/>
        <end position="204"/>
    </location>
</feature>
<sequence>MVIEGSCIRGSDNRCKRSKSNHRCCFNSRFRNKQTKHASDSVSSNSSATSSGSKRRRSSSSDKTSSGYGCSDPKRLRYQSNHKRRRRSSHVTHKSNLTMGTSKTVRLPGDQVRSRESSKHSCRSGLDRSCANLSSDINHSPLVNRRPSRSGYHSRGPSPNGHLRNVHHITPPKRNERVDVGRSRRERREQKRRDERAQRKLSHEGHKRKPSPVVAVGDVVKRRYRVQKSIGEGSFGQVFECFDLCTNSLTAVKVLKPQDDYRDVAKHELNVLERVSRLDTKNRSHCIVSLDFFDWHGHFFLVSPLLGPSVFSFLEQNNYEPYPAEHSAVIIRQLCEAVDFLHRIGITHTDLKPENILFVDGSFDEVYNDNRRRYIRRVRNPSIKVIDFGSACFDGEHHSTTIQTRHYRAPEVVMELGWDHTSDVWSVGCIVFELVTGECLFMTHDNLEHLAMMERVLGPIPKSMIRASRRRRYFRHGRLDWSADSSDARYVRKILKPLGDYWFSNPDMHIRLAFDLAREMLVYVPSNRITCSKALEHPFLLSFEN</sequence>
<evidence type="ECO:0000313" key="11">
    <source>
        <dbReference type="Proteomes" id="UP000748531"/>
    </source>
</evidence>
<dbReference type="Proteomes" id="UP000748531">
    <property type="component" value="Unassembled WGS sequence"/>
</dbReference>
<feature type="compositionally biased region" description="Basic residues" evidence="8">
    <location>
        <begin position="76"/>
        <end position="93"/>
    </location>
</feature>
<dbReference type="InterPro" id="IPR011009">
    <property type="entry name" value="Kinase-like_dom_sf"/>
</dbReference>
<dbReference type="PROSITE" id="PS00108">
    <property type="entry name" value="PROTEIN_KINASE_ST"/>
    <property type="match status" value="1"/>
</dbReference>
<gene>
    <name evidence="10" type="ORF">PHET_05819</name>
</gene>
<dbReference type="InterPro" id="IPR008271">
    <property type="entry name" value="Ser/Thr_kinase_AS"/>
</dbReference>
<evidence type="ECO:0000256" key="3">
    <source>
        <dbReference type="ARBA" id="ARBA00022741"/>
    </source>
</evidence>
<keyword evidence="3 7" id="KW-0547">Nucleotide-binding</keyword>
<dbReference type="Pfam" id="PF00069">
    <property type="entry name" value="Pkinase"/>
    <property type="match status" value="1"/>
</dbReference>
<dbReference type="AlphaFoldDB" id="A0A8J4WZP1"/>
<organism evidence="10 11">
    <name type="scientific">Paragonimus heterotremus</name>
    <dbReference type="NCBI Taxonomy" id="100268"/>
    <lineage>
        <taxon>Eukaryota</taxon>
        <taxon>Metazoa</taxon>
        <taxon>Spiralia</taxon>
        <taxon>Lophotrochozoa</taxon>
        <taxon>Platyhelminthes</taxon>
        <taxon>Trematoda</taxon>
        <taxon>Digenea</taxon>
        <taxon>Plagiorchiida</taxon>
        <taxon>Troglotremata</taxon>
        <taxon>Troglotrematidae</taxon>
        <taxon>Paragonimus</taxon>
    </lineage>
</organism>
<feature type="binding site" evidence="7">
    <location>
        <position position="253"/>
    </location>
    <ligand>
        <name>ATP</name>
        <dbReference type="ChEBI" id="CHEBI:30616"/>
    </ligand>
</feature>
<feature type="compositionally biased region" description="Low complexity" evidence="8">
    <location>
        <begin position="40"/>
        <end position="52"/>
    </location>
</feature>
<name>A0A8J4WZP1_9TREM</name>
<dbReference type="GO" id="GO:0005634">
    <property type="term" value="C:nucleus"/>
    <property type="evidence" value="ECO:0007669"/>
    <property type="project" value="TreeGrafter"/>
</dbReference>
<dbReference type="InterPro" id="IPR017441">
    <property type="entry name" value="Protein_kinase_ATP_BS"/>
</dbReference>
<dbReference type="InterPro" id="IPR051175">
    <property type="entry name" value="CLK_kinases"/>
</dbReference>
<dbReference type="EMBL" id="LUCH01002964">
    <property type="protein sequence ID" value="KAF5400717.1"/>
    <property type="molecule type" value="Genomic_DNA"/>
</dbReference>
<evidence type="ECO:0000313" key="10">
    <source>
        <dbReference type="EMBL" id="KAF5400717.1"/>
    </source>
</evidence>
<evidence type="ECO:0000259" key="9">
    <source>
        <dbReference type="PROSITE" id="PS50011"/>
    </source>
</evidence>
<proteinExistence type="inferred from homology"/>
<dbReference type="CDD" id="cd14134">
    <property type="entry name" value="PKc_CLK"/>
    <property type="match status" value="1"/>
</dbReference>
<feature type="compositionally biased region" description="Polar residues" evidence="8">
    <location>
        <begin position="94"/>
        <end position="104"/>
    </location>
</feature>
<evidence type="ECO:0000256" key="7">
    <source>
        <dbReference type="PROSITE-ProRule" id="PRU10141"/>
    </source>
</evidence>
<dbReference type="InterPro" id="IPR000719">
    <property type="entry name" value="Prot_kinase_dom"/>
</dbReference>
<keyword evidence="4 10" id="KW-0418">Kinase</keyword>
<evidence type="ECO:0000256" key="6">
    <source>
        <dbReference type="ARBA" id="ARBA00037966"/>
    </source>
</evidence>
<evidence type="ECO:0000256" key="4">
    <source>
        <dbReference type="ARBA" id="ARBA00022777"/>
    </source>
</evidence>
<keyword evidence="1" id="KW-0723">Serine/threonine-protein kinase</keyword>
<dbReference type="SMART" id="SM00220">
    <property type="entry name" value="S_TKc"/>
    <property type="match status" value="1"/>
</dbReference>
<keyword evidence="2" id="KW-0808">Transferase</keyword>
<keyword evidence="11" id="KW-1185">Reference proteome</keyword>
<dbReference type="GO" id="GO:0005524">
    <property type="term" value="F:ATP binding"/>
    <property type="evidence" value="ECO:0007669"/>
    <property type="project" value="UniProtKB-UniRule"/>
</dbReference>
<dbReference type="PANTHER" id="PTHR45646:SF11">
    <property type="entry name" value="SERINE_THREONINE-PROTEIN KINASE DOA"/>
    <property type="match status" value="1"/>
</dbReference>
<dbReference type="OrthoDB" id="283111at2759"/>
<dbReference type="PROSITE" id="PS50011">
    <property type="entry name" value="PROTEIN_KINASE_DOM"/>
    <property type="match status" value="1"/>
</dbReference>
<evidence type="ECO:0000256" key="5">
    <source>
        <dbReference type="ARBA" id="ARBA00022840"/>
    </source>
</evidence>
<dbReference type="PROSITE" id="PS00107">
    <property type="entry name" value="PROTEIN_KINASE_ATP"/>
    <property type="match status" value="1"/>
</dbReference>
<reference evidence="10" key="1">
    <citation type="submission" date="2019-05" db="EMBL/GenBank/DDBJ databases">
        <title>Annotation for the trematode Paragonimus heterotremus.</title>
        <authorList>
            <person name="Choi Y.-J."/>
        </authorList>
    </citation>
    <scope>NUCLEOTIDE SEQUENCE</scope>
    <source>
        <strain evidence="10">LC</strain>
    </source>
</reference>
<feature type="region of interest" description="Disordered" evidence="8">
    <location>
        <begin position="35"/>
        <end position="210"/>
    </location>
</feature>
<dbReference type="Gene3D" id="3.30.200.20">
    <property type="entry name" value="Phosphorylase Kinase, domain 1"/>
    <property type="match status" value="1"/>
</dbReference>
<feature type="domain" description="Protein kinase" evidence="9">
    <location>
        <begin position="224"/>
        <end position="540"/>
    </location>
</feature>
<dbReference type="GO" id="GO:0004674">
    <property type="term" value="F:protein serine/threonine kinase activity"/>
    <property type="evidence" value="ECO:0007669"/>
    <property type="project" value="UniProtKB-KW"/>
</dbReference>
<dbReference type="GO" id="GO:0043484">
    <property type="term" value="P:regulation of RNA splicing"/>
    <property type="evidence" value="ECO:0007669"/>
    <property type="project" value="TreeGrafter"/>
</dbReference>
<protein>
    <submittedName>
        <fullName evidence="10">Serine/threonine-protein kinase Doa</fullName>
    </submittedName>
</protein>
<evidence type="ECO:0000256" key="2">
    <source>
        <dbReference type="ARBA" id="ARBA00022679"/>
    </source>
</evidence>
<comment type="similarity">
    <text evidence="6">Belongs to the protein kinase superfamily. CMGC Ser/Thr protein kinase family. Lammer subfamily.</text>
</comment>
<keyword evidence="5 7" id="KW-0067">ATP-binding</keyword>
<accession>A0A8J4WZP1</accession>